<gene>
    <name evidence="5" type="ORF">OU415_32290</name>
</gene>
<proteinExistence type="predicted"/>
<dbReference type="InterPro" id="IPR000792">
    <property type="entry name" value="Tscrpt_reg_LuxR_C"/>
</dbReference>
<evidence type="ECO:0000313" key="5">
    <source>
        <dbReference type="EMBL" id="MDA3630147.1"/>
    </source>
</evidence>
<organism evidence="5 6">
    <name type="scientific">Saccharopolyspora oryzae</name>
    <dbReference type="NCBI Taxonomy" id="2997343"/>
    <lineage>
        <taxon>Bacteria</taxon>
        <taxon>Bacillati</taxon>
        <taxon>Actinomycetota</taxon>
        <taxon>Actinomycetes</taxon>
        <taxon>Pseudonocardiales</taxon>
        <taxon>Pseudonocardiaceae</taxon>
        <taxon>Saccharopolyspora</taxon>
    </lineage>
</organism>
<dbReference type="PANTHER" id="PTHR44688:SF16">
    <property type="entry name" value="DNA-BINDING TRANSCRIPTIONAL ACTIVATOR DEVR_DOSR"/>
    <property type="match status" value="1"/>
</dbReference>
<dbReference type="Gene3D" id="1.10.10.10">
    <property type="entry name" value="Winged helix-like DNA-binding domain superfamily/Winged helix DNA-binding domain"/>
    <property type="match status" value="1"/>
</dbReference>
<dbReference type="Pfam" id="PF00196">
    <property type="entry name" value="GerE"/>
    <property type="match status" value="1"/>
</dbReference>
<keyword evidence="3" id="KW-0804">Transcription</keyword>
<dbReference type="PANTHER" id="PTHR44688">
    <property type="entry name" value="DNA-BINDING TRANSCRIPTIONAL ACTIVATOR DEVR_DOSR"/>
    <property type="match status" value="1"/>
</dbReference>
<dbReference type="SMART" id="SM00421">
    <property type="entry name" value="HTH_LUXR"/>
    <property type="match status" value="1"/>
</dbReference>
<name>A0ABT4V857_9PSEU</name>
<dbReference type="SUPFAM" id="SSF46894">
    <property type="entry name" value="C-terminal effector domain of the bipartite response regulators"/>
    <property type="match status" value="1"/>
</dbReference>
<dbReference type="InterPro" id="IPR016032">
    <property type="entry name" value="Sig_transdc_resp-reg_C-effctor"/>
</dbReference>
<dbReference type="EMBL" id="JAQGLA010000089">
    <property type="protein sequence ID" value="MDA3630147.1"/>
    <property type="molecule type" value="Genomic_DNA"/>
</dbReference>
<keyword evidence="2" id="KW-0238">DNA-binding</keyword>
<protein>
    <submittedName>
        <fullName evidence="5">Helix-turn-helix transcriptional regulator</fullName>
    </submittedName>
</protein>
<dbReference type="RefSeq" id="WP_270953304.1">
    <property type="nucleotide sequence ID" value="NZ_JAQGLA010000089.1"/>
</dbReference>
<feature type="domain" description="HTH luxR-type" evidence="4">
    <location>
        <begin position="1"/>
        <end position="61"/>
    </location>
</feature>
<dbReference type="CDD" id="cd06170">
    <property type="entry name" value="LuxR_C_like"/>
    <property type="match status" value="1"/>
</dbReference>
<keyword evidence="1" id="KW-0805">Transcription regulation</keyword>
<evidence type="ECO:0000256" key="3">
    <source>
        <dbReference type="ARBA" id="ARBA00023163"/>
    </source>
</evidence>
<evidence type="ECO:0000259" key="4">
    <source>
        <dbReference type="PROSITE" id="PS50043"/>
    </source>
</evidence>
<evidence type="ECO:0000313" key="6">
    <source>
        <dbReference type="Proteomes" id="UP001210380"/>
    </source>
</evidence>
<sequence>MVVPADPAGLAARGLTNREIATTLFISHRTVGYHLQKVFRKLGIPGRAQLLEVDLEAVRLGA</sequence>
<dbReference type="PROSITE" id="PS50043">
    <property type="entry name" value="HTH_LUXR_2"/>
    <property type="match status" value="1"/>
</dbReference>
<accession>A0ABT4V857</accession>
<dbReference type="PRINTS" id="PR00038">
    <property type="entry name" value="HTHLUXR"/>
</dbReference>
<evidence type="ECO:0000256" key="1">
    <source>
        <dbReference type="ARBA" id="ARBA00023015"/>
    </source>
</evidence>
<dbReference type="Proteomes" id="UP001210380">
    <property type="component" value="Unassembled WGS sequence"/>
</dbReference>
<dbReference type="InterPro" id="IPR036388">
    <property type="entry name" value="WH-like_DNA-bd_sf"/>
</dbReference>
<reference evidence="5 6" key="1">
    <citation type="submission" date="2022-11" db="EMBL/GenBank/DDBJ databases">
        <title>Draft genome sequence of Saccharopolyspora sp. WRP15-2 isolated from rhizosphere soils of wild rice in Thailand.</title>
        <authorList>
            <person name="Duangmal K."/>
            <person name="Kammanee S."/>
            <person name="Muangham S."/>
        </authorList>
    </citation>
    <scope>NUCLEOTIDE SEQUENCE [LARGE SCALE GENOMIC DNA]</scope>
    <source>
        <strain evidence="5 6">WRP15-2</strain>
    </source>
</reference>
<keyword evidence="6" id="KW-1185">Reference proteome</keyword>
<evidence type="ECO:0000256" key="2">
    <source>
        <dbReference type="ARBA" id="ARBA00023125"/>
    </source>
</evidence>
<comment type="caution">
    <text evidence="5">The sequence shown here is derived from an EMBL/GenBank/DDBJ whole genome shotgun (WGS) entry which is preliminary data.</text>
</comment>